<comment type="similarity">
    <text evidence="2">Belongs to the TonB-dependent receptor family. Hemoglobin/haptoglobin binding protein subfamily.</text>
</comment>
<keyword evidence="4 11" id="KW-1134">Transmembrane beta strand</keyword>
<protein>
    <submittedName>
        <fullName evidence="15">TonB-dependent receptor plug domain-containing protein</fullName>
    </submittedName>
</protein>
<keyword evidence="3 11" id="KW-0813">Transport</keyword>
<evidence type="ECO:0000256" key="5">
    <source>
        <dbReference type="ARBA" id="ARBA00022692"/>
    </source>
</evidence>
<evidence type="ECO:0000259" key="14">
    <source>
        <dbReference type="Pfam" id="PF07715"/>
    </source>
</evidence>
<comment type="caution">
    <text evidence="15">The sequence shown here is derived from an EMBL/GenBank/DDBJ whole genome shotgun (WGS) entry which is preliminary data.</text>
</comment>
<keyword evidence="6" id="KW-0732">Signal</keyword>
<evidence type="ECO:0000313" key="15">
    <source>
        <dbReference type="EMBL" id="MFD2112143.1"/>
    </source>
</evidence>
<comment type="subcellular location">
    <subcellularLocation>
        <location evidence="1 11">Cell outer membrane</location>
        <topology evidence="1 11">Multi-pass membrane protein</topology>
    </subcellularLocation>
</comment>
<accession>A0ABW4Y867</accession>
<dbReference type="CDD" id="cd01347">
    <property type="entry name" value="ligand_gated_channel"/>
    <property type="match status" value="1"/>
</dbReference>
<evidence type="ECO:0000256" key="12">
    <source>
        <dbReference type="RuleBase" id="RU003357"/>
    </source>
</evidence>
<evidence type="ECO:0000256" key="7">
    <source>
        <dbReference type="ARBA" id="ARBA00023077"/>
    </source>
</evidence>
<evidence type="ECO:0000256" key="8">
    <source>
        <dbReference type="ARBA" id="ARBA00023136"/>
    </source>
</evidence>
<dbReference type="Gene3D" id="2.170.130.10">
    <property type="entry name" value="TonB-dependent receptor, plug domain"/>
    <property type="match status" value="1"/>
</dbReference>
<evidence type="ECO:0000256" key="6">
    <source>
        <dbReference type="ARBA" id="ARBA00022729"/>
    </source>
</evidence>
<keyword evidence="5 11" id="KW-0812">Transmembrane</keyword>
<keyword evidence="10 11" id="KW-0998">Cell outer membrane</keyword>
<evidence type="ECO:0000256" key="2">
    <source>
        <dbReference type="ARBA" id="ARBA00008143"/>
    </source>
</evidence>
<feature type="domain" description="TonB-dependent receptor plug" evidence="14">
    <location>
        <begin position="60"/>
        <end position="169"/>
    </location>
</feature>
<feature type="domain" description="TonB-dependent receptor-like beta-barrel" evidence="13">
    <location>
        <begin position="196"/>
        <end position="661"/>
    </location>
</feature>
<name>A0ABW4Y867_9GAMM</name>
<dbReference type="SUPFAM" id="SSF56935">
    <property type="entry name" value="Porins"/>
    <property type="match status" value="1"/>
</dbReference>
<keyword evidence="16" id="KW-1185">Reference proteome</keyword>
<gene>
    <name evidence="15" type="ORF">ACFSJC_09860</name>
</gene>
<organism evidence="15 16">
    <name type="scientific">Thiorhodococcus fuscus</name>
    <dbReference type="NCBI Taxonomy" id="527200"/>
    <lineage>
        <taxon>Bacteria</taxon>
        <taxon>Pseudomonadati</taxon>
        <taxon>Pseudomonadota</taxon>
        <taxon>Gammaproteobacteria</taxon>
        <taxon>Chromatiales</taxon>
        <taxon>Chromatiaceae</taxon>
        <taxon>Thiorhodococcus</taxon>
    </lineage>
</organism>
<dbReference type="InterPro" id="IPR012910">
    <property type="entry name" value="Plug_dom"/>
</dbReference>
<evidence type="ECO:0000256" key="4">
    <source>
        <dbReference type="ARBA" id="ARBA00022452"/>
    </source>
</evidence>
<dbReference type="Pfam" id="PF00593">
    <property type="entry name" value="TonB_dep_Rec_b-barrel"/>
    <property type="match status" value="1"/>
</dbReference>
<evidence type="ECO:0000259" key="13">
    <source>
        <dbReference type="Pfam" id="PF00593"/>
    </source>
</evidence>
<evidence type="ECO:0000256" key="10">
    <source>
        <dbReference type="ARBA" id="ARBA00023237"/>
    </source>
</evidence>
<evidence type="ECO:0000256" key="11">
    <source>
        <dbReference type="PROSITE-ProRule" id="PRU01360"/>
    </source>
</evidence>
<dbReference type="PROSITE" id="PS52016">
    <property type="entry name" value="TONB_DEPENDENT_REC_3"/>
    <property type="match status" value="1"/>
</dbReference>
<evidence type="ECO:0000313" key="16">
    <source>
        <dbReference type="Proteomes" id="UP001597337"/>
    </source>
</evidence>
<dbReference type="InterPro" id="IPR036942">
    <property type="entry name" value="Beta-barrel_TonB_sf"/>
</dbReference>
<evidence type="ECO:0000256" key="9">
    <source>
        <dbReference type="ARBA" id="ARBA00023170"/>
    </source>
</evidence>
<dbReference type="PANTHER" id="PTHR30069">
    <property type="entry name" value="TONB-DEPENDENT OUTER MEMBRANE RECEPTOR"/>
    <property type="match status" value="1"/>
</dbReference>
<keyword evidence="8 11" id="KW-0472">Membrane</keyword>
<dbReference type="PANTHER" id="PTHR30069:SF29">
    <property type="entry name" value="HEMOGLOBIN AND HEMOGLOBIN-HAPTOGLOBIN-BINDING PROTEIN 1-RELATED"/>
    <property type="match status" value="1"/>
</dbReference>
<keyword evidence="9 15" id="KW-0675">Receptor</keyword>
<evidence type="ECO:0000256" key="1">
    <source>
        <dbReference type="ARBA" id="ARBA00004571"/>
    </source>
</evidence>
<sequence>MSFFSSSLSVPIRMLVLALSICGNQVAVRAEPTDDELFDMSLGELLSLKITSAAKKSEPLSQTAAAVFVITQEDLRRSGATTVPEALRMVPGVEVARINANTWAISARGFNGRLANKLLVMIDGRSVYSPLFSGVYWDVQSPMLEDIERIEVIRGPGATLWGANAVNGVVNIITKSSADTQGGLLAGLAGDEERGSGTLRWGGRLGELGHYRVYGSAYDRDGSRDASGRVDNADDWNGSRAGFRADLIPGEGERLSLQGNLYQGRHGETVFDQSSLLTLARTVDRTTDVQGGDLLANWSGPLSATDDLALKTYYDHAERDWARFGEIRDTFDAELEYRTQRYRRNDLIMGLGYRYTQDRIALSNQVVLDPSDSSLRLFSAFVQDDIQLVADRLTLILGTKIEHNDFTGFEIQPNLRLLWTPSPERTLWASVSRAVRTPGRGERAGFIRQSVLQPRTRSNPESLPIEALIVGREGFDSEDLIAYEAGYKWQVDRGLSMDLALFYNDYGNLRTSSASQLRCYPHGIYPDCLLGGNAASLILPLKLGNAASGFAQGVELAADWRPVPNWRLQGAYSYLESRFGVEPGASTGNLSKNNPYNQLSLRSWFNPRRNIDLDLWLRYTDEIGATFGYFAYAIDPYWDMDIRLAWRPTKRLELALVGQNLLNDVHSEGGSELADLPLASIERSAYFRWRLDF</sequence>
<dbReference type="RefSeq" id="WP_386026187.1">
    <property type="nucleotide sequence ID" value="NZ_JBHUHX010000020.1"/>
</dbReference>
<proteinExistence type="inferred from homology"/>
<dbReference type="Pfam" id="PF07715">
    <property type="entry name" value="Plug"/>
    <property type="match status" value="1"/>
</dbReference>
<keyword evidence="7 12" id="KW-0798">TonB box</keyword>
<evidence type="ECO:0000256" key="3">
    <source>
        <dbReference type="ARBA" id="ARBA00022448"/>
    </source>
</evidence>
<reference evidence="16" key="1">
    <citation type="journal article" date="2019" name="Int. J. Syst. Evol. Microbiol.">
        <title>The Global Catalogue of Microorganisms (GCM) 10K type strain sequencing project: providing services to taxonomists for standard genome sequencing and annotation.</title>
        <authorList>
            <consortium name="The Broad Institute Genomics Platform"/>
            <consortium name="The Broad Institute Genome Sequencing Center for Infectious Disease"/>
            <person name="Wu L."/>
            <person name="Ma J."/>
        </authorList>
    </citation>
    <scope>NUCLEOTIDE SEQUENCE [LARGE SCALE GENOMIC DNA]</scope>
    <source>
        <strain evidence="16">KACC 12597</strain>
    </source>
</reference>
<dbReference type="InterPro" id="IPR037066">
    <property type="entry name" value="Plug_dom_sf"/>
</dbReference>
<dbReference type="Proteomes" id="UP001597337">
    <property type="component" value="Unassembled WGS sequence"/>
</dbReference>
<dbReference type="EMBL" id="JBHUHX010000020">
    <property type="protein sequence ID" value="MFD2112143.1"/>
    <property type="molecule type" value="Genomic_DNA"/>
</dbReference>
<dbReference type="InterPro" id="IPR000531">
    <property type="entry name" value="Beta-barrel_TonB"/>
</dbReference>
<dbReference type="Gene3D" id="2.40.170.20">
    <property type="entry name" value="TonB-dependent receptor, beta-barrel domain"/>
    <property type="match status" value="1"/>
</dbReference>
<dbReference type="InterPro" id="IPR039426">
    <property type="entry name" value="TonB-dep_rcpt-like"/>
</dbReference>